<evidence type="ECO:0000313" key="2">
    <source>
        <dbReference type="Proteomes" id="UP000231538"/>
    </source>
</evidence>
<organism evidence="1 2">
    <name type="scientific">Candidatus Nealsonbacteria bacterium CG_4_10_14_0_2_um_filter_37_10</name>
    <dbReference type="NCBI Taxonomy" id="1974679"/>
    <lineage>
        <taxon>Bacteria</taxon>
        <taxon>Candidatus Nealsoniibacteriota</taxon>
    </lineage>
</organism>
<proteinExistence type="predicted"/>
<dbReference type="Proteomes" id="UP000231538">
    <property type="component" value="Unassembled WGS sequence"/>
</dbReference>
<protein>
    <submittedName>
        <fullName evidence="1">Uncharacterized protein</fullName>
    </submittedName>
</protein>
<accession>A0A2M7UZX1</accession>
<reference evidence="2" key="1">
    <citation type="submission" date="2017-09" db="EMBL/GenBank/DDBJ databases">
        <title>Depth-based differentiation of microbial function through sediment-hosted aquifers and enrichment of novel symbionts in the deep terrestrial subsurface.</title>
        <authorList>
            <person name="Probst A.J."/>
            <person name="Ladd B."/>
            <person name="Jarett J.K."/>
            <person name="Geller-Mcgrath D.E."/>
            <person name="Sieber C.M.K."/>
            <person name="Emerson J.B."/>
            <person name="Anantharaman K."/>
            <person name="Thomas B.C."/>
            <person name="Malmstrom R."/>
            <person name="Stieglmeier M."/>
            <person name="Klingl A."/>
            <person name="Woyke T."/>
            <person name="Ryan C.M."/>
            <person name="Banfield J.F."/>
        </authorList>
    </citation>
    <scope>NUCLEOTIDE SEQUENCE [LARGE SCALE GENOMIC DNA]</scope>
</reference>
<gene>
    <name evidence="1" type="ORF">COX89_01200</name>
</gene>
<comment type="caution">
    <text evidence="1">The sequence shown here is derived from an EMBL/GenBank/DDBJ whole genome shotgun (WGS) entry which is preliminary data.</text>
</comment>
<sequence>MFNFFFHGFVLPYSIYPTTKQKPEKASQGSLLPLLDTFRTLDWKKIREEIEPFRVMMGQKLLTVNT</sequence>
<dbReference type="EMBL" id="PFPC01000036">
    <property type="protein sequence ID" value="PIZ89509.1"/>
    <property type="molecule type" value="Genomic_DNA"/>
</dbReference>
<name>A0A2M7UZX1_9BACT</name>
<evidence type="ECO:0000313" key="1">
    <source>
        <dbReference type="EMBL" id="PIZ89509.1"/>
    </source>
</evidence>
<dbReference type="AlphaFoldDB" id="A0A2M7UZX1"/>